<evidence type="ECO:0000256" key="1">
    <source>
        <dbReference type="ARBA" id="ARBA00023125"/>
    </source>
</evidence>
<dbReference type="InterPro" id="IPR050624">
    <property type="entry name" value="HTH-type_Tx_Regulator"/>
</dbReference>
<dbReference type="Gene3D" id="1.10.357.10">
    <property type="entry name" value="Tetracycline Repressor, domain 2"/>
    <property type="match status" value="1"/>
</dbReference>
<dbReference type="GO" id="GO:0003677">
    <property type="term" value="F:DNA binding"/>
    <property type="evidence" value="ECO:0007669"/>
    <property type="project" value="UniProtKB-UniRule"/>
</dbReference>
<proteinExistence type="predicted"/>
<dbReference type="PROSITE" id="PS50977">
    <property type="entry name" value="HTH_TETR_2"/>
    <property type="match status" value="1"/>
</dbReference>
<evidence type="ECO:0000256" key="2">
    <source>
        <dbReference type="PROSITE-ProRule" id="PRU00335"/>
    </source>
</evidence>
<dbReference type="Proteomes" id="UP000634668">
    <property type="component" value="Unassembled WGS sequence"/>
</dbReference>
<evidence type="ECO:0000259" key="3">
    <source>
        <dbReference type="PROSITE" id="PS50977"/>
    </source>
</evidence>
<gene>
    <name evidence="4" type="ORF">GCM10007383_34900</name>
</gene>
<protein>
    <submittedName>
        <fullName evidence="4">TetR family transcriptional regulator</fullName>
    </submittedName>
</protein>
<dbReference type="PANTHER" id="PTHR43479">
    <property type="entry name" value="ACREF/ENVCD OPERON REPRESSOR-RELATED"/>
    <property type="match status" value="1"/>
</dbReference>
<keyword evidence="1 2" id="KW-0238">DNA-binding</keyword>
<dbReference type="Pfam" id="PF00440">
    <property type="entry name" value="TetR_N"/>
    <property type="match status" value="1"/>
</dbReference>
<accession>A0A918J514</accession>
<keyword evidence="5" id="KW-1185">Reference proteome</keyword>
<reference evidence="4" key="1">
    <citation type="journal article" date="2014" name="Int. J. Syst. Evol. Microbiol.">
        <title>Complete genome sequence of Corynebacterium casei LMG S-19264T (=DSM 44701T), isolated from a smear-ripened cheese.</title>
        <authorList>
            <consortium name="US DOE Joint Genome Institute (JGI-PGF)"/>
            <person name="Walter F."/>
            <person name="Albersmeier A."/>
            <person name="Kalinowski J."/>
            <person name="Ruckert C."/>
        </authorList>
    </citation>
    <scope>NUCLEOTIDE SEQUENCE</scope>
    <source>
        <strain evidence="4">KCTC 12113</strain>
    </source>
</reference>
<feature type="domain" description="HTH tetR-type" evidence="3">
    <location>
        <begin position="7"/>
        <end position="67"/>
    </location>
</feature>
<comment type="caution">
    <text evidence="4">The sequence shown here is derived from an EMBL/GenBank/DDBJ whole genome shotgun (WGS) entry which is preliminary data.</text>
</comment>
<dbReference type="InterPro" id="IPR025722">
    <property type="entry name" value="TetR"/>
</dbReference>
<feature type="DNA-binding region" description="H-T-H motif" evidence="2">
    <location>
        <begin position="30"/>
        <end position="49"/>
    </location>
</feature>
<dbReference type="InterPro" id="IPR001647">
    <property type="entry name" value="HTH_TetR"/>
</dbReference>
<dbReference type="Pfam" id="PF13972">
    <property type="entry name" value="TetR"/>
    <property type="match status" value="1"/>
</dbReference>
<reference evidence="4" key="2">
    <citation type="submission" date="2020-09" db="EMBL/GenBank/DDBJ databases">
        <authorList>
            <person name="Sun Q."/>
            <person name="Kim S."/>
        </authorList>
    </citation>
    <scope>NUCLEOTIDE SEQUENCE</scope>
    <source>
        <strain evidence="4">KCTC 12113</strain>
    </source>
</reference>
<name>A0A918J514_9FLAO</name>
<organism evidence="4 5">
    <name type="scientific">Arenibacter certesii</name>
    <dbReference type="NCBI Taxonomy" id="228955"/>
    <lineage>
        <taxon>Bacteria</taxon>
        <taxon>Pseudomonadati</taxon>
        <taxon>Bacteroidota</taxon>
        <taxon>Flavobacteriia</taxon>
        <taxon>Flavobacteriales</taxon>
        <taxon>Flavobacteriaceae</taxon>
        <taxon>Arenibacter</taxon>
    </lineage>
</organism>
<dbReference type="PANTHER" id="PTHR43479:SF12">
    <property type="entry name" value="TRANSCRIPTIONAL REGULATORY PROTEIN"/>
    <property type="match status" value="1"/>
</dbReference>
<dbReference type="AlphaFoldDB" id="A0A918J514"/>
<dbReference type="PRINTS" id="PR00455">
    <property type="entry name" value="HTHTETR"/>
</dbReference>
<sequence length="213" mass="25816">MKARKKIKTKERILQVAVKMFNEQGVQNVTSRHIANEMGIAYGNVDYHYKNKEVLLLAIYKEMRSEMSNSYLLREEYSTSLEHFHRLLAHLEQFQYKYRFFNLDVLEISRTYPKLNKILHKTIELRKEQMANLFIDFINDGYIEKRIDDRYNRLQHTIRVIITFWLSQEDVLSSFKYIEKGEMSRHIWELLLPYLTETGLKEFDRLVTRFGYL</sequence>
<dbReference type="SUPFAM" id="SSF46689">
    <property type="entry name" value="Homeodomain-like"/>
    <property type="match status" value="1"/>
</dbReference>
<dbReference type="EMBL" id="BMWP01000033">
    <property type="protein sequence ID" value="GGW47874.1"/>
    <property type="molecule type" value="Genomic_DNA"/>
</dbReference>
<evidence type="ECO:0000313" key="5">
    <source>
        <dbReference type="Proteomes" id="UP000634668"/>
    </source>
</evidence>
<dbReference type="InterPro" id="IPR009057">
    <property type="entry name" value="Homeodomain-like_sf"/>
</dbReference>
<dbReference type="RefSeq" id="WP_026814682.1">
    <property type="nucleotide sequence ID" value="NZ_BMWP01000033.1"/>
</dbReference>
<evidence type="ECO:0000313" key="4">
    <source>
        <dbReference type="EMBL" id="GGW47874.1"/>
    </source>
</evidence>